<accession>X1AXS5</accession>
<name>X1AXS5_9ZZZZ</name>
<sequence length="83" mass="9702">MDKLIDRLKMQVALSKSGKVLIDYNETKEFIRLLEQEQTKQIVKIDLDLLDKYNTFLLKNGYCDTDIISEYPTAIDEFVKSNP</sequence>
<evidence type="ECO:0000313" key="1">
    <source>
        <dbReference type="EMBL" id="GAG87984.1"/>
    </source>
</evidence>
<comment type="caution">
    <text evidence="1">The sequence shown here is derived from an EMBL/GenBank/DDBJ whole genome shotgun (WGS) entry which is preliminary data.</text>
</comment>
<dbReference type="AlphaFoldDB" id="X1AXS5"/>
<gene>
    <name evidence="1" type="ORF">S01H4_22520</name>
</gene>
<protein>
    <submittedName>
        <fullName evidence="1">Uncharacterized protein</fullName>
    </submittedName>
</protein>
<organism evidence="1">
    <name type="scientific">marine sediment metagenome</name>
    <dbReference type="NCBI Taxonomy" id="412755"/>
    <lineage>
        <taxon>unclassified sequences</taxon>
        <taxon>metagenomes</taxon>
        <taxon>ecological metagenomes</taxon>
    </lineage>
</organism>
<reference evidence="1" key="1">
    <citation type="journal article" date="2014" name="Front. Microbiol.">
        <title>High frequency of phylogenetically diverse reductive dehalogenase-homologous genes in deep subseafloor sedimentary metagenomes.</title>
        <authorList>
            <person name="Kawai M."/>
            <person name="Futagami T."/>
            <person name="Toyoda A."/>
            <person name="Takaki Y."/>
            <person name="Nishi S."/>
            <person name="Hori S."/>
            <person name="Arai W."/>
            <person name="Tsubouchi T."/>
            <person name="Morono Y."/>
            <person name="Uchiyama I."/>
            <person name="Ito T."/>
            <person name="Fujiyama A."/>
            <person name="Inagaki F."/>
            <person name="Takami H."/>
        </authorList>
    </citation>
    <scope>NUCLEOTIDE SEQUENCE</scope>
    <source>
        <strain evidence="1">Expedition CK06-06</strain>
    </source>
</reference>
<proteinExistence type="predicted"/>
<dbReference type="EMBL" id="BART01010335">
    <property type="protein sequence ID" value="GAG87984.1"/>
    <property type="molecule type" value="Genomic_DNA"/>
</dbReference>